<protein>
    <recommendedName>
        <fullName evidence="3">Toxin</fullName>
    </recommendedName>
</protein>
<dbReference type="AlphaFoldDB" id="A0A9W6UEY0"/>
<keyword evidence="2" id="KW-1185">Reference proteome</keyword>
<evidence type="ECO:0008006" key="3">
    <source>
        <dbReference type="Google" id="ProtNLM"/>
    </source>
</evidence>
<accession>A0A9W6UEY0</accession>
<name>A0A9W6UEY0_9PSEU</name>
<evidence type="ECO:0000313" key="2">
    <source>
        <dbReference type="Proteomes" id="UP001143463"/>
    </source>
</evidence>
<dbReference type="RefSeq" id="WP_037050302.1">
    <property type="nucleotide sequence ID" value="NZ_BAAAUZ010000038.1"/>
</dbReference>
<proteinExistence type="predicted"/>
<organism evidence="1 2">
    <name type="scientific">Pseudonocardia halophobica</name>
    <dbReference type="NCBI Taxonomy" id="29401"/>
    <lineage>
        <taxon>Bacteria</taxon>
        <taxon>Bacillati</taxon>
        <taxon>Actinomycetota</taxon>
        <taxon>Actinomycetes</taxon>
        <taxon>Pseudonocardiales</taxon>
        <taxon>Pseudonocardiaceae</taxon>
        <taxon>Pseudonocardia</taxon>
    </lineage>
</organism>
<sequence length="81" mass="8889">MDITPGALKHGIPADAIRAVVAAPLWRVPQEPGRTLCIGPDQDRNLLEVVVERGPVGERVVHAMRLRPKHYAHLDHSSDVS</sequence>
<gene>
    <name evidence="1" type="ORF">GCM10017577_72100</name>
</gene>
<reference evidence="1" key="2">
    <citation type="submission" date="2023-01" db="EMBL/GenBank/DDBJ databases">
        <authorList>
            <person name="Sun Q."/>
            <person name="Evtushenko L."/>
        </authorList>
    </citation>
    <scope>NUCLEOTIDE SEQUENCE</scope>
    <source>
        <strain evidence="1">VKM Ac-1069</strain>
    </source>
</reference>
<evidence type="ECO:0000313" key="1">
    <source>
        <dbReference type="EMBL" id="GLL16055.1"/>
    </source>
</evidence>
<dbReference type="Proteomes" id="UP001143463">
    <property type="component" value="Unassembled WGS sequence"/>
</dbReference>
<reference evidence="1" key="1">
    <citation type="journal article" date="2014" name="Int. J. Syst. Evol. Microbiol.">
        <title>Complete genome sequence of Corynebacterium casei LMG S-19264T (=DSM 44701T), isolated from a smear-ripened cheese.</title>
        <authorList>
            <consortium name="US DOE Joint Genome Institute (JGI-PGF)"/>
            <person name="Walter F."/>
            <person name="Albersmeier A."/>
            <person name="Kalinowski J."/>
            <person name="Ruckert C."/>
        </authorList>
    </citation>
    <scope>NUCLEOTIDE SEQUENCE</scope>
    <source>
        <strain evidence="1">VKM Ac-1069</strain>
    </source>
</reference>
<comment type="caution">
    <text evidence="1">The sequence shown here is derived from an EMBL/GenBank/DDBJ whole genome shotgun (WGS) entry which is preliminary data.</text>
</comment>
<dbReference type="EMBL" id="BSFQ01000063">
    <property type="protein sequence ID" value="GLL16055.1"/>
    <property type="molecule type" value="Genomic_DNA"/>
</dbReference>